<comment type="caution">
    <text evidence="1">The sequence shown here is derived from an EMBL/GenBank/DDBJ whole genome shotgun (WGS) entry which is preliminary data.</text>
</comment>
<dbReference type="EMBL" id="JAAAMG010000001">
    <property type="protein sequence ID" value="NDW02958.1"/>
    <property type="molecule type" value="Genomic_DNA"/>
</dbReference>
<dbReference type="AlphaFoldDB" id="A0A6N9T1Q1"/>
<evidence type="ECO:0000313" key="1">
    <source>
        <dbReference type="EMBL" id="NDW02958.1"/>
    </source>
</evidence>
<keyword evidence="2" id="KW-1185">Reference proteome</keyword>
<protein>
    <submittedName>
        <fullName evidence="1">Uncharacterized protein</fullName>
    </submittedName>
</protein>
<accession>A0A6N9T1Q1</accession>
<organism evidence="1 2">
    <name type="scientific">Jiella pacifica</name>
    <dbReference type="NCBI Taxonomy" id="2696469"/>
    <lineage>
        <taxon>Bacteria</taxon>
        <taxon>Pseudomonadati</taxon>
        <taxon>Pseudomonadota</taxon>
        <taxon>Alphaproteobacteria</taxon>
        <taxon>Hyphomicrobiales</taxon>
        <taxon>Aurantimonadaceae</taxon>
        <taxon>Jiella</taxon>
    </lineage>
</organism>
<name>A0A6N9T1Q1_9HYPH</name>
<proteinExistence type="predicted"/>
<reference evidence="1 2" key="1">
    <citation type="submission" date="2020-01" db="EMBL/GenBank/DDBJ databases">
        <title>Jiella pacifica sp. nov.</title>
        <authorList>
            <person name="Xue Z."/>
            <person name="Zhu S."/>
            <person name="Chen J."/>
            <person name="Yang J."/>
        </authorList>
    </citation>
    <scope>NUCLEOTIDE SEQUENCE [LARGE SCALE GENOMIC DNA]</scope>
    <source>
        <strain evidence="1 2">40Bstr34</strain>
    </source>
</reference>
<dbReference type="RefSeq" id="WP_163460589.1">
    <property type="nucleotide sequence ID" value="NZ_JAAAMG010000001.1"/>
</dbReference>
<evidence type="ECO:0000313" key="2">
    <source>
        <dbReference type="Proteomes" id="UP000469011"/>
    </source>
</evidence>
<dbReference type="Proteomes" id="UP000469011">
    <property type="component" value="Unassembled WGS sequence"/>
</dbReference>
<gene>
    <name evidence="1" type="ORF">GTK09_00820</name>
</gene>
<sequence length="284" mass="33064">MNDTEREIIILKSTWEMIDGMVNWTMFVKTDQREPSNLMFQTSEQARLFVILLGDFLSEIRAFKGDPVPLGLKPAPSNARPSDLTFLFHLRQVCTDPKLGRDTTRLSSTVEAFASWLEREFTATGVNLPAIGVVADLRVTRLRYIKMCSDMAKHNLARLATNVGHLRKLLDRAGHSVSEQEAYLAVENFFEWFHQDIFFYHSSQIGEFLNNIRWSIYDYLQTEFRRSFHVPTNSTADVTRYSYLVPAEIDEPVAVAMYWDAMNRSRSQPYMQRFSIPDYMKLRY</sequence>